<dbReference type="RefSeq" id="WP_188355487.1">
    <property type="nucleotide sequence ID" value="NZ_BMDH01000003.1"/>
</dbReference>
<comment type="catalytic activity">
    <reaction evidence="5">
        <text>pseudouridine(1915) in 23S rRNA + S-adenosyl-L-methionine = N(3)-methylpseudouridine(1915) in 23S rRNA + S-adenosyl-L-homocysteine + H(+)</text>
        <dbReference type="Rhea" id="RHEA:42752"/>
        <dbReference type="Rhea" id="RHEA-COMP:10221"/>
        <dbReference type="Rhea" id="RHEA-COMP:10222"/>
        <dbReference type="ChEBI" id="CHEBI:15378"/>
        <dbReference type="ChEBI" id="CHEBI:57856"/>
        <dbReference type="ChEBI" id="CHEBI:59789"/>
        <dbReference type="ChEBI" id="CHEBI:65314"/>
        <dbReference type="ChEBI" id="CHEBI:74486"/>
        <dbReference type="EC" id="2.1.1.177"/>
    </reaction>
</comment>
<dbReference type="InterPro" id="IPR029026">
    <property type="entry name" value="tRNA_m1G_MTases_N"/>
</dbReference>
<dbReference type="NCBIfam" id="TIGR00246">
    <property type="entry name" value="tRNA_RlmH_YbeA"/>
    <property type="match status" value="1"/>
</dbReference>
<evidence type="ECO:0000256" key="4">
    <source>
        <dbReference type="ARBA" id="ARBA00038303"/>
    </source>
</evidence>
<feature type="binding site" evidence="5">
    <location>
        <position position="109"/>
    </location>
    <ligand>
        <name>S-adenosyl-L-methionine</name>
        <dbReference type="ChEBI" id="CHEBI:59789"/>
    </ligand>
</feature>
<keyword evidence="7" id="KW-1185">Reference proteome</keyword>
<dbReference type="CDD" id="cd18081">
    <property type="entry name" value="RlmH-like"/>
    <property type="match status" value="1"/>
</dbReference>
<dbReference type="Pfam" id="PF02590">
    <property type="entry name" value="SPOUT_MTase"/>
    <property type="match status" value="1"/>
</dbReference>
<dbReference type="SUPFAM" id="SSF75217">
    <property type="entry name" value="alpha/beta knot"/>
    <property type="match status" value="1"/>
</dbReference>
<keyword evidence="5" id="KW-0698">rRNA processing</keyword>
<comment type="subcellular location">
    <subcellularLocation>
        <location evidence="5">Cytoplasm</location>
    </subcellularLocation>
</comment>
<name>A0A8J3AJZ8_9BIFI</name>
<evidence type="ECO:0000313" key="7">
    <source>
        <dbReference type="Proteomes" id="UP000619536"/>
    </source>
</evidence>
<evidence type="ECO:0000256" key="2">
    <source>
        <dbReference type="ARBA" id="ARBA00022679"/>
    </source>
</evidence>
<dbReference type="HAMAP" id="MF_00658">
    <property type="entry name" value="23SrRNA_methyltr_H"/>
    <property type="match status" value="1"/>
</dbReference>
<dbReference type="InterPro" id="IPR003742">
    <property type="entry name" value="RlmH-like"/>
</dbReference>
<organism evidence="6 7">
    <name type="scientific">Galliscardovia ingluviei</name>
    <dbReference type="NCBI Taxonomy" id="1769422"/>
    <lineage>
        <taxon>Bacteria</taxon>
        <taxon>Bacillati</taxon>
        <taxon>Actinomycetota</taxon>
        <taxon>Actinomycetes</taxon>
        <taxon>Bifidobacteriales</taxon>
        <taxon>Bifidobacteriaceae</taxon>
        <taxon>Galliscardovia</taxon>
    </lineage>
</organism>
<dbReference type="Gene3D" id="3.40.1280.10">
    <property type="match status" value="1"/>
</dbReference>
<dbReference type="InterPro" id="IPR029028">
    <property type="entry name" value="Alpha/beta_knot_MTases"/>
</dbReference>
<dbReference type="EMBL" id="BMDH01000003">
    <property type="protein sequence ID" value="GGI14918.1"/>
    <property type="molecule type" value="Genomic_DNA"/>
</dbReference>
<evidence type="ECO:0000313" key="6">
    <source>
        <dbReference type="EMBL" id="GGI14918.1"/>
    </source>
</evidence>
<comment type="subunit">
    <text evidence="5">Homodimer.</text>
</comment>
<keyword evidence="5" id="KW-0963">Cytoplasm</keyword>
<dbReference type="NCBIfam" id="NF000985">
    <property type="entry name" value="PRK00103.1-3"/>
    <property type="match status" value="1"/>
</dbReference>
<comment type="function">
    <text evidence="5">Specifically methylates the pseudouridine at position 1915 (m3Psi1915) in 23S rRNA.</text>
</comment>
<dbReference type="AlphaFoldDB" id="A0A8J3AJZ8"/>
<dbReference type="GO" id="GO:0005737">
    <property type="term" value="C:cytoplasm"/>
    <property type="evidence" value="ECO:0007669"/>
    <property type="project" value="UniProtKB-SubCell"/>
</dbReference>
<dbReference type="EC" id="2.1.1.177" evidence="5"/>
<protein>
    <recommendedName>
        <fullName evidence="5">Ribosomal RNA large subunit methyltransferase H</fullName>
        <ecNumber evidence="5">2.1.1.177</ecNumber>
    </recommendedName>
    <alternativeName>
        <fullName evidence="5">23S rRNA (pseudouridine1915-N3)-methyltransferase</fullName>
    </alternativeName>
    <alternativeName>
        <fullName evidence="5">23S rRNA m3Psi1915 methyltransferase</fullName>
    </alternativeName>
    <alternativeName>
        <fullName evidence="5">rRNA (pseudouridine-N3-)-methyltransferase RlmH</fullName>
    </alternativeName>
</protein>
<dbReference type="GO" id="GO:0070038">
    <property type="term" value="F:rRNA (pseudouridine-N3-)-methyltransferase activity"/>
    <property type="evidence" value="ECO:0007669"/>
    <property type="project" value="UniProtKB-UniRule"/>
</dbReference>
<evidence type="ECO:0000256" key="1">
    <source>
        <dbReference type="ARBA" id="ARBA00022603"/>
    </source>
</evidence>
<dbReference type="PANTHER" id="PTHR33603">
    <property type="entry name" value="METHYLTRANSFERASE"/>
    <property type="match status" value="1"/>
</dbReference>
<comment type="caution">
    <text evidence="6">The sequence shown here is derived from an EMBL/GenBank/DDBJ whole genome shotgun (WGS) entry which is preliminary data.</text>
</comment>
<feature type="binding site" evidence="5">
    <location>
        <begin position="128"/>
        <end position="133"/>
    </location>
    <ligand>
        <name>S-adenosyl-L-methionine</name>
        <dbReference type="ChEBI" id="CHEBI:59789"/>
    </ligand>
</feature>
<sequence length="160" mass="17967">MLNIDVLCVGKIKERYLRDAIDEYSKRLSRYCKLRIIEVADEKTPDNASAAQEEQIKAKEGERLAKHIHDGTYVIALAIEGKMLSSPALAEKLNALALQGSSHIQLIIGGSLGIDTSILKRADMLLSLSPMTFPHQLMRVILLEQVYRAFKINAHEPYHK</sequence>
<feature type="binding site" evidence="5">
    <location>
        <position position="77"/>
    </location>
    <ligand>
        <name>S-adenosyl-L-methionine</name>
        <dbReference type="ChEBI" id="CHEBI:59789"/>
    </ligand>
</feature>
<dbReference type="PIRSF" id="PIRSF004505">
    <property type="entry name" value="MT_bac"/>
    <property type="match status" value="1"/>
</dbReference>
<dbReference type="PANTHER" id="PTHR33603:SF1">
    <property type="entry name" value="RIBOSOMAL RNA LARGE SUBUNIT METHYLTRANSFERASE H"/>
    <property type="match status" value="1"/>
</dbReference>
<evidence type="ECO:0000256" key="3">
    <source>
        <dbReference type="ARBA" id="ARBA00022691"/>
    </source>
</evidence>
<proteinExistence type="inferred from homology"/>
<comment type="similarity">
    <text evidence="4 5">Belongs to the RNA methyltransferase RlmH family.</text>
</comment>
<evidence type="ECO:0000256" key="5">
    <source>
        <dbReference type="HAMAP-Rule" id="MF_00658"/>
    </source>
</evidence>
<accession>A0A8J3AJZ8</accession>
<keyword evidence="3 5" id="KW-0949">S-adenosyl-L-methionine</keyword>
<dbReference type="Proteomes" id="UP000619536">
    <property type="component" value="Unassembled WGS sequence"/>
</dbReference>
<gene>
    <name evidence="5 6" type="primary">rlmH</name>
    <name evidence="6" type="ORF">GCM10007377_13320</name>
</gene>
<reference evidence="6" key="2">
    <citation type="submission" date="2020-09" db="EMBL/GenBank/DDBJ databases">
        <authorList>
            <person name="Sun Q."/>
            <person name="Sedlacek I."/>
        </authorList>
    </citation>
    <scope>NUCLEOTIDE SEQUENCE</scope>
    <source>
        <strain evidence="6">CCM 8606</strain>
    </source>
</reference>
<reference evidence="6" key="1">
    <citation type="journal article" date="2014" name="Int. J. Syst. Evol. Microbiol.">
        <title>Complete genome sequence of Corynebacterium casei LMG S-19264T (=DSM 44701T), isolated from a smear-ripened cheese.</title>
        <authorList>
            <consortium name="US DOE Joint Genome Institute (JGI-PGF)"/>
            <person name="Walter F."/>
            <person name="Albersmeier A."/>
            <person name="Kalinowski J."/>
            <person name="Ruckert C."/>
        </authorList>
    </citation>
    <scope>NUCLEOTIDE SEQUENCE</scope>
    <source>
        <strain evidence="6">CCM 8606</strain>
    </source>
</reference>
<keyword evidence="1 5" id="KW-0489">Methyltransferase</keyword>
<keyword evidence="2 5" id="KW-0808">Transferase</keyword>